<dbReference type="EMBL" id="DF196821">
    <property type="protein sequence ID" value="GAD31528.1"/>
    <property type="molecule type" value="Genomic_DNA"/>
</dbReference>
<dbReference type="HOGENOM" id="CLU_1776158_0_0_6"/>
<name>V5F687_PHOLE</name>
<dbReference type="AlphaFoldDB" id="V5F687"/>
<gene>
    <name evidence="2" type="ORF">PLEI_3191</name>
</gene>
<dbReference type="Proteomes" id="UP000030675">
    <property type="component" value="Unassembled WGS sequence"/>
</dbReference>
<evidence type="ECO:0000256" key="1">
    <source>
        <dbReference type="SAM" id="Phobius"/>
    </source>
</evidence>
<accession>V5F687</accession>
<evidence type="ECO:0000313" key="2">
    <source>
        <dbReference type="EMBL" id="GAD31528.1"/>
    </source>
</evidence>
<keyword evidence="1" id="KW-0812">Transmembrane</keyword>
<feature type="transmembrane region" description="Helical" evidence="1">
    <location>
        <begin position="31"/>
        <end position="50"/>
    </location>
</feature>
<organism evidence="2 3">
    <name type="scientific">Photobacterium leiognathi lrivu.4.1</name>
    <dbReference type="NCBI Taxonomy" id="1248232"/>
    <lineage>
        <taxon>Bacteria</taxon>
        <taxon>Pseudomonadati</taxon>
        <taxon>Pseudomonadota</taxon>
        <taxon>Gammaproteobacteria</taxon>
        <taxon>Vibrionales</taxon>
        <taxon>Vibrionaceae</taxon>
        <taxon>Photobacterium</taxon>
    </lineage>
</organism>
<sequence length="158" mass="18274">MDGCVQVEVYKDMKIEIIKSDSSDLLSIRNIGSFQIVIILLIVHFSTLSTKSKYIYMDKLYFLFDLSLCNRKTTGMLKFTIPTWKVDKELKNKLIILIKNDILIQSESNKKVRYSLSDYGNCIVNKLIEINEFDDLINMIKANSKISNSDFEKSKVVL</sequence>
<protein>
    <submittedName>
        <fullName evidence="2">Uncharacterized protein</fullName>
    </submittedName>
</protein>
<evidence type="ECO:0000313" key="3">
    <source>
        <dbReference type="Proteomes" id="UP000030675"/>
    </source>
</evidence>
<keyword evidence="1" id="KW-0472">Membrane</keyword>
<reference evidence="3" key="1">
    <citation type="submission" date="2012-12" db="EMBL/GenBank/DDBJ databases">
        <title>Genome Sequence of Photobacterium leiognathi lrivu.4.1.</title>
        <authorList>
            <person name="Urbanczyk H."/>
            <person name="Ogura Y."/>
            <person name="Hayashi T."/>
            <person name="Dunlap P.V."/>
        </authorList>
    </citation>
    <scope>NUCLEOTIDE SEQUENCE [LARGE SCALE GENOMIC DNA]</scope>
    <source>
        <strain evidence="3">lrivu.4.1</strain>
    </source>
</reference>
<proteinExistence type="predicted"/>
<keyword evidence="1" id="KW-1133">Transmembrane helix</keyword>